<dbReference type="AlphaFoldDB" id="A0A9P0AAV5"/>
<evidence type="ECO:0000313" key="3">
    <source>
        <dbReference type="Proteomes" id="UP001152759"/>
    </source>
</evidence>
<accession>A0A9P0AAV5</accession>
<evidence type="ECO:0000313" key="2">
    <source>
        <dbReference type="EMBL" id="CAH0386732.1"/>
    </source>
</evidence>
<feature type="compositionally biased region" description="Low complexity" evidence="1">
    <location>
        <begin position="328"/>
        <end position="352"/>
    </location>
</feature>
<feature type="compositionally biased region" description="Polar residues" evidence="1">
    <location>
        <begin position="189"/>
        <end position="198"/>
    </location>
</feature>
<proteinExistence type="predicted"/>
<keyword evidence="3" id="KW-1185">Reference proteome</keyword>
<feature type="region of interest" description="Disordered" evidence="1">
    <location>
        <begin position="100"/>
        <end position="239"/>
    </location>
</feature>
<dbReference type="Proteomes" id="UP001152759">
    <property type="component" value="Chromosome 3"/>
</dbReference>
<name>A0A9P0AAV5_BEMTA</name>
<protein>
    <submittedName>
        <fullName evidence="2">Uncharacterized protein</fullName>
    </submittedName>
</protein>
<organism evidence="2 3">
    <name type="scientific">Bemisia tabaci</name>
    <name type="common">Sweetpotato whitefly</name>
    <name type="synonym">Aleurodes tabaci</name>
    <dbReference type="NCBI Taxonomy" id="7038"/>
    <lineage>
        <taxon>Eukaryota</taxon>
        <taxon>Metazoa</taxon>
        <taxon>Ecdysozoa</taxon>
        <taxon>Arthropoda</taxon>
        <taxon>Hexapoda</taxon>
        <taxon>Insecta</taxon>
        <taxon>Pterygota</taxon>
        <taxon>Neoptera</taxon>
        <taxon>Paraneoptera</taxon>
        <taxon>Hemiptera</taxon>
        <taxon>Sternorrhyncha</taxon>
        <taxon>Aleyrodoidea</taxon>
        <taxon>Aleyrodidae</taxon>
        <taxon>Aleyrodinae</taxon>
        <taxon>Bemisia</taxon>
    </lineage>
</organism>
<sequence length="489" mass="53830">MSAFFRLRHKPVNLHDNPELVDQVLDLEFEPDLGLQFLETDPENNAPVAQVSDNILSVDDHGVGLAYDEPIGPADICDLIQPKITRKPNITWEESPLHKFFQLGSPPEQNERVLPRTPGNNRPLTPRDRRGRKKHLQDLQALLDQPGSSTGDSRPKQPRKTTKRPALPPSYGTSTQAYSLLTRPRRRTNVGSTPTRNRPSAKVRGIPRTPATGQPTPRPTAAIQPQLREPPPSTATSLFSPVSDEELGILEAEAAYNWWEVATDDENLVLASPETSTCVDPYDTLYLNCILELAGSHRSSVRYVSSRSRTADGRPSTEPRRNGRRRLSVASALPATLPAAPSSDPISAATPATVGAPTSKNPEEGSKLSIPNLLLTASVDIPESHKRTEFLCHPTVGIRTLNFGHTWILLRSSMSGLSHAGTDERTSRAKILTERSPLGRDNNMSDATIRLIPARPAEYGKYPGTFQVLVSFTKSLQELRKSEDLFAVF</sequence>
<feature type="region of interest" description="Disordered" evidence="1">
    <location>
        <begin position="301"/>
        <end position="367"/>
    </location>
</feature>
<feature type="compositionally biased region" description="Basic and acidic residues" evidence="1">
    <location>
        <begin position="309"/>
        <end position="321"/>
    </location>
</feature>
<gene>
    <name evidence="2" type="ORF">BEMITA_LOCUS5809</name>
</gene>
<evidence type="ECO:0000256" key="1">
    <source>
        <dbReference type="SAM" id="MobiDB-lite"/>
    </source>
</evidence>
<reference evidence="2" key="1">
    <citation type="submission" date="2021-12" db="EMBL/GenBank/DDBJ databases">
        <authorList>
            <person name="King R."/>
        </authorList>
    </citation>
    <scope>NUCLEOTIDE SEQUENCE</scope>
</reference>
<dbReference type="EMBL" id="OU963864">
    <property type="protein sequence ID" value="CAH0386732.1"/>
    <property type="molecule type" value="Genomic_DNA"/>
</dbReference>